<evidence type="ECO:0000313" key="1">
    <source>
        <dbReference type="EMBL" id="OJH39032.1"/>
    </source>
</evidence>
<dbReference type="Proteomes" id="UP000182229">
    <property type="component" value="Unassembled WGS sequence"/>
</dbReference>
<reference evidence="1 2" key="2">
    <citation type="submission" date="2016-12" db="EMBL/GenBank/DDBJ databases">
        <title>Draft Genome Sequence of Cystobacter ferrugineus Strain Cbfe23.</title>
        <authorList>
            <person name="Akbar S."/>
            <person name="Dowd S.E."/>
            <person name="Stevens D.C."/>
        </authorList>
    </citation>
    <scope>NUCLEOTIDE SEQUENCE [LARGE SCALE GENOMIC DNA]</scope>
    <source>
        <strain evidence="1 2">Cbfe23</strain>
    </source>
</reference>
<evidence type="ECO:0000313" key="2">
    <source>
        <dbReference type="Proteomes" id="UP000182229"/>
    </source>
</evidence>
<comment type="caution">
    <text evidence="1">The sequence shown here is derived from an EMBL/GenBank/DDBJ whole genome shotgun (WGS) entry which is preliminary data.</text>
</comment>
<dbReference type="STRING" id="83449.BON30_21355"/>
<protein>
    <submittedName>
        <fullName evidence="1">Uncharacterized protein</fullName>
    </submittedName>
</protein>
<dbReference type="EMBL" id="MPIN01000005">
    <property type="protein sequence ID" value="OJH39032.1"/>
    <property type="molecule type" value="Genomic_DNA"/>
</dbReference>
<sequence>MIERGVQKGLTQGRAEYILRILTARGVQVSEAARQRIPTCTDLATLDRWFDHSLNATTLSEVLDGLAR</sequence>
<name>A0A1L9B9U9_9BACT</name>
<reference evidence="2" key="1">
    <citation type="submission" date="2016-11" db="EMBL/GenBank/DDBJ databases">
        <authorList>
            <person name="Shukria A."/>
            <person name="Stevens D.C."/>
        </authorList>
    </citation>
    <scope>NUCLEOTIDE SEQUENCE [LARGE SCALE GENOMIC DNA]</scope>
    <source>
        <strain evidence="2">Cbfe23</strain>
    </source>
</reference>
<organism evidence="1 2">
    <name type="scientific">Cystobacter ferrugineus</name>
    <dbReference type="NCBI Taxonomy" id="83449"/>
    <lineage>
        <taxon>Bacteria</taxon>
        <taxon>Pseudomonadati</taxon>
        <taxon>Myxococcota</taxon>
        <taxon>Myxococcia</taxon>
        <taxon>Myxococcales</taxon>
        <taxon>Cystobacterineae</taxon>
        <taxon>Archangiaceae</taxon>
        <taxon>Cystobacter</taxon>
    </lineage>
</organism>
<accession>A0A1L9B9U9</accession>
<keyword evidence="2" id="KW-1185">Reference proteome</keyword>
<dbReference type="AlphaFoldDB" id="A0A1L9B9U9"/>
<gene>
    <name evidence="1" type="ORF">BON30_21355</name>
</gene>
<proteinExistence type="predicted"/>